<feature type="domain" description="Putative zinc-ribbon" evidence="1">
    <location>
        <begin position="18"/>
        <end position="38"/>
    </location>
</feature>
<accession>A0A7K4NR51</accession>
<evidence type="ECO:0000313" key="2">
    <source>
        <dbReference type="EMBL" id="NWK04810.1"/>
    </source>
</evidence>
<dbReference type="Proteomes" id="UP000526196">
    <property type="component" value="Unassembled WGS sequence"/>
</dbReference>
<gene>
    <name evidence="2" type="ORF">HX833_01750</name>
</gene>
<reference evidence="2 3" key="1">
    <citation type="journal article" date="2019" name="Environ. Microbiol.">
        <title>Genomics insights into ecotype formation of ammonia-oxidizing archaea in the deep ocean.</title>
        <authorList>
            <person name="Wang Y."/>
            <person name="Huang J.M."/>
            <person name="Cui G.J."/>
            <person name="Nunoura T."/>
            <person name="Takaki Y."/>
            <person name="Li W.L."/>
            <person name="Li J."/>
            <person name="Gao Z.M."/>
            <person name="Takai K."/>
            <person name="Zhang A.Q."/>
            <person name="Stepanauskas R."/>
        </authorList>
    </citation>
    <scope>NUCLEOTIDE SEQUENCE [LARGE SCALE GENOMIC DNA]</scope>
    <source>
        <strain evidence="2 3">F20</strain>
    </source>
</reference>
<sequence>MLRNWFKTSTPEKTDPICTSCGSMISTDDIFCTNCGEKRQIKESVFS</sequence>
<organism evidence="2 3">
    <name type="scientific">Marine Group I thaumarchaeote</name>
    <dbReference type="NCBI Taxonomy" id="2511932"/>
    <lineage>
        <taxon>Archaea</taxon>
        <taxon>Nitrososphaerota</taxon>
        <taxon>Marine Group I</taxon>
    </lineage>
</organism>
<dbReference type="AlphaFoldDB" id="A0A7K4NR51"/>
<comment type="caution">
    <text evidence="2">The sequence shown here is derived from an EMBL/GenBank/DDBJ whole genome shotgun (WGS) entry which is preliminary data.</text>
</comment>
<dbReference type="EMBL" id="JACASX010000002">
    <property type="protein sequence ID" value="NWK04810.1"/>
    <property type="molecule type" value="Genomic_DNA"/>
</dbReference>
<dbReference type="InterPro" id="IPR059113">
    <property type="entry name" value="Znf_ribbon"/>
</dbReference>
<protein>
    <submittedName>
        <fullName evidence="2">Zinc-ribbon domain-containing protein</fullName>
    </submittedName>
</protein>
<proteinExistence type="predicted"/>
<evidence type="ECO:0000313" key="3">
    <source>
        <dbReference type="Proteomes" id="UP000526196"/>
    </source>
</evidence>
<evidence type="ECO:0000259" key="1">
    <source>
        <dbReference type="Pfam" id="PF13248"/>
    </source>
</evidence>
<dbReference type="Pfam" id="PF13248">
    <property type="entry name" value="Zn_ribbon_3"/>
    <property type="match status" value="1"/>
</dbReference>
<name>A0A7K4NR51_9ARCH</name>